<feature type="binding site" evidence="1">
    <location>
        <begin position="125"/>
        <end position="126"/>
    </location>
    <ligand>
        <name>ATP</name>
        <dbReference type="ChEBI" id="CHEBI:30616"/>
    </ligand>
</feature>
<dbReference type="Gene3D" id="3.30.1330.10">
    <property type="entry name" value="PurM-like, N-terminal domain"/>
    <property type="match status" value="1"/>
</dbReference>
<dbReference type="PANTHER" id="PTHR30270:SF0">
    <property type="entry name" value="THIAMINE-MONOPHOSPHATE KINASE"/>
    <property type="match status" value="1"/>
</dbReference>
<evidence type="ECO:0000313" key="4">
    <source>
        <dbReference type="Proteomes" id="UP000285278"/>
    </source>
</evidence>
<dbReference type="InterPro" id="IPR016188">
    <property type="entry name" value="PurM-like_N"/>
</dbReference>
<feature type="domain" description="PurM-like N-terminal" evidence="2">
    <location>
        <begin position="29"/>
        <end position="143"/>
    </location>
</feature>
<dbReference type="Proteomes" id="UP000285278">
    <property type="component" value="Unassembled WGS sequence"/>
</dbReference>
<dbReference type="UniPathway" id="UPA00060">
    <property type="reaction ID" value="UER00142"/>
</dbReference>
<feature type="binding site" evidence="1">
    <location>
        <position position="78"/>
    </location>
    <ligand>
        <name>Mg(2+)</name>
        <dbReference type="ChEBI" id="CHEBI:18420"/>
        <label>4</label>
    </ligand>
</feature>
<feature type="binding site" evidence="1">
    <location>
        <position position="49"/>
    </location>
    <ligand>
        <name>Mg(2+)</name>
        <dbReference type="ChEBI" id="CHEBI:18420"/>
        <label>2</label>
    </ligand>
</feature>
<dbReference type="RefSeq" id="WP_025402933.1">
    <property type="nucleotide sequence ID" value="NZ_CBCRUA010000004.1"/>
</dbReference>
<feature type="binding site" evidence="1">
    <location>
        <position position="223"/>
    </location>
    <ligand>
        <name>Mg(2+)</name>
        <dbReference type="ChEBI" id="CHEBI:18420"/>
        <label>3</label>
    </ligand>
</feature>
<comment type="function">
    <text evidence="1">Catalyzes the ATP-dependent phosphorylation of thiamine-monophosphate (TMP) to form thiamine-pyrophosphate (TPP), the active form of vitamin B1.</text>
</comment>
<dbReference type="NCBIfam" id="NF004351">
    <property type="entry name" value="PRK05731.1-4"/>
    <property type="match status" value="1"/>
</dbReference>
<keyword evidence="1" id="KW-0784">Thiamine biosynthesis</keyword>
<dbReference type="GO" id="GO:0000287">
    <property type="term" value="F:magnesium ion binding"/>
    <property type="evidence" value="ECO:0007669"/>
    <property type="project" value="UniProtKB-UniRule"/>
</dbReference>
<sequence length="327" mass="33986">MREQTTVAEAGEAATIAAIRAAAPSSINGDDAAVLDLHSANSRHVCSTDILVRDRHFTFAYSTPWEVGVKAVTQNFADIQAMGARPTAILLAIATPGDVPLTSVSEIARGINDAAAPWAAELVGGDIVLSKDLVISITAMGEIAGPADALTLDGAGVGQRVVAAGPIGYSAAGLAILRHYGSRRSVPSNDAILNELVEWHCAPRLEPGRGSVARATGASAMTDNSDGLVADLSHIASRSGVCIDLDPHAIAPDKKLRYAANITGCDPWEWVYTGGEDHTLLGTTDARLPSGYRYIGTVRSVSDELQDPLLVTVDGGPAPYTGGWQSL</sequence>
<keyword evidence="1 3" id="KW-0418">Kinase</keyword>
<dbReference type="GO" id="GO:0005524">
    <property type="term" value="F:ATP binding"/>
    <property type="evidence" value="ECO:0007669"/>
    <property type="project" value="UniProtKB-UniRule"/>
</dbReference>
<dbReference type="InterPro" id="IPR036676">
    <property type="entry name" value="PurM-like_C_sf"/>
</dbReference>
<dbReference type="AlphaFoldDB" id="A0A418Q765"/>
<dbReference type="Gene3D" id="3.90.650.10">
    <property type="entry name" value="PurM-like C-terminal domain"/>
    <property type="match status" value="1"/>
</dbReference>
<keyword evidence="1" id="KW-0479">Metal-binding</keyword>
<comment type="similarity">
    <text evidence="1">Belongs to the thiamine-monophosphate kinase family.</text>
</comment>
<protein>
    <recommendedName>
        <fullName evidence="1">Thiamine-monophosphate kinase</fullName>
        <shortName evidence="1">TMP kinase</shortName>
        <shortName evidence="1">Thiamine-phosphate kinase</shortName>
        <ecNumber evidence="1">2.7.4.16</ecNumber>
    </recommendedName>
</protein>
<keyword evidence="4" id="KW-1185">Reference proteome</keyword>
<dbReference type="STRING" id="1451189.CFAL_06735"/>
<feature type="binding site" evidence="1">
    <location>
        <position position="48"/>
    </location>
    <ligand>
        <name>Mg(2+)</name>
        <dbReference type="ChEBI" id="CHEBI:18420"/>
        <label>1</label>
    </ligand>
</feature>
<dbReference type="NCBIfam" id="TIGR01379">
    <property type="entry name" value="thiL"/>
    <property type="match status" value="1"/>
</dbReference>
<reference evidence="3 4" key="1">
    <citation type="submission" date="2018-09" db="EMBL/GenBank/DDBJ databases">
        <title>Optimization and identification of Corynebacterium falsenii FN1-14 from fish paste.</title>
        <authorList>
            <person name="Daroonpunt R."/>
            <person name="Tanasupawat S."/>
        </authorList>
    </citation>
    <scope>NUCLEOTIDE SEQUENCE [LARGE SCALE GENOMIC DNA]</scope>
    <source>
        <strain evidence="3 4">FN1-14</strain>
    </source>
</reference>
<feature type="binding site" evidence="1">
    <location>
        <position position="49"/>
    </location>
    <ligand>
        <name>Mg(2+)</name>
        <dbReference type="ChEBI" id="CHEBI:18420"/>
        <label>1</label>
    </ligand>
</feature>
<dbReference type="GO" id="GO:0009229">
    <property type="term" value="P:thiamine diphosphate biosynthetic process"/>
    <property type="evidence" value="ECO:0007669"/>
    <property type="project" value="UniProtKB-UniRule"/>
</dbReference>
<organism evidence="3 4">
    <name type="scientific">Corynebacterium falsenii</name>
    <dbReference type="NCBI Taxonomy" id="108486"/>
    <lineage>
        <taxon>Bacteria</taxon>
        <taxon>Bacillati</taxon>
        <taxon>Actinomycetota</taxon>
        <taxon>Actinomycetes</taxon>
        <taxon>Mycobacteriales</taxon>
        <taxon>Corynebacteriaceae</taxon>
        <taxon>Corynebacterium</taxon>
    </lineage>
</organism>
<feature type="binding site" evidence="1">
    <location>
        <position position="225"/>
    </location>
    <ligand>
        <name>ATP</name>
        <dbReference type="ChEBI" id="CHEBI:30616"/>
    </ligand>
</feature>
<feature type="binding site" evidence="1">
    <location>
        <position position="78"/>
    </location>
    <ligand>
        <name>Mg(2+)</name>
        <dbReference type="ChEBI" id="CHEBI:18420"/>
        <label>2</label>
    </ligand>
</feature>
<feature type="binding site" evidence="1">
    <location>
        <position position="31"/>
    </location>
    <ligand>
        <name>Mg(2+)</name>
        <dbReference type="ChEBI" id="CHEBI:18420"/>
        <label>4</label>
    </ligand>
</feature>
<feature type="binding site" evidence="1">
    <location>
        <position position="226"/>
    </location>
    <ligand>
        <name>Mg(2+)</name>
        <dbReference type="ChEBI" id="CHEBI:18420"/>
        <label>5</label>
    </ligand>
</feature>
<gene>
    <name evidence="1" type="primary">thiL</name>
    <name evidence="3" type="ORF">D3M95_06275</name>
</gene>
<evidence type="ECO:0000259" key="2">
    <source>
        <dbReference type="Pfam" id="PF00586"/>
    </source>
</evidence>
<feature type="binding site" evidence="1">
    <location>
        <position position="47"/>
    </location>
    <ligand>
        <name>Mg(2+)</name>
        <dbReference type="ChEBI" id="CHEBI:18420"/>
        <label>4</label>
    </ligand>
</feature>
<dbReference type="EC" id="2.7.4.16" evidence="1"/>
<dbReference type="HAMAP" id="MF_02128">
    <property type="entry name" value="TMP_kinase"/>
    <property type="match status" value="1"/>
</dbReference>
<proteinExistence type="inferred from homology"/>
<keyword evidence="1" id="KW-0460">Magnesium</keyword>
<keyword evidence="1 3" id="KW-0808">Transferase</keyword>
<feature type="binding site" evidence="1">
    <location>
        <position position="276"/>
    </location>
    <ligand>
        <name>substrate</name>
    </ligand>
</feature>
<dbReference type="InterPro" id="IPR036921">
    <property type="entry name" value="PurM-like_N_sf"/>
</dbReference>
<dbReference type="SUPFAM" id="SSF56042">
    <property type="entry name" value="PurM C-terminal domain-like"/>
    <property type="match status" value="1"/>
</dbReference>
<dbReference type="CDD" id="cd02194">
    <property type="entry name" value="ThiL"/>
    <property type="match status" value="1"/>
</dbReference>
<keyword evidence="1" id="KW-0067">ATP-binding</keyword>
<comment type="miscellaneous">
    <text evidence="1">Reaction mechanism of ThiL seems to utilize a direct, inline transfer of the gamma-phosphate of ATP to TMP rather than a phosphorylated enzyme intermediate.</text>
</comment>
<evidence type="ECO:0000313" key="3">
    <source>
        <dbReference type="EMBL" id="RIX34905.1"/>
    </source>
</evidence>
<feature type="binding site" evidence="1">
    <location>
        <position position="324"/>
    </location>
    <ligand>
        <name>substrate</name>
    </ligand>
</feature>
<comment type="pathway">
    <text evidence="1">Cofactor biosynthesis; thiamine diphosphate biosynthesis; thiamine diphosphate from thiamine phosphate: step 1/1.</text>
</comment>
<accession>A0A418Q765</accession>
<dbReference type="PANTHER" id="PTHR30270">
    <property type="entry name" value="THIAMINE-MONOPHOSPHATE KINASE"/>
    <property type="match status" value="1"/>
</dbReference>
<dbReference type="Pfam" id="PF00586">
    <property type="entry name" value="AIRS"/>
    <property type="match status" value="1"/>
</dbReference>
<evidence type="ECO:0000256" key="1">
    <source>
        <dbReference type="HAMAP-Rule" id="MF_02128"/>
    </source>
</evidence>
<dbReference type="OrthoDB" id="9802811at2"/>
<keyword evidence="1" id="KW-0547">Nucleotide-binding</keyword>
<comment type="catalytic activity">
    <reaction evidence="1">
        <text>thiamine phosphate + ATP = thiamine diphosphate + ADP</text>
        <dbReference type="Rhea" id="RHEA:15913"/>
        <dbReference type="ChEBI" id="CHEBI:30616"/>
        <dbReference type="ChEBI" id="CHEBI:37575"/>
        <dbReference type="ChEBI" id="CHEBI:58937"/>
        <dbReference type="ChEBI" id="CHEBI:456216"/>
        <dbReference type="EC" id="2.7.4.16"/>
    </reaction>
</comment>
<dbReference type="PIRSF" id="PIRSF005303">
    <property type="entry name" value="Thiam_monoph_kin"/>
    <property type="match status" value="1"/>
</dbReference>
<name>A0A418Q765_9CORY</name>
<comment type="caution">
    <text evidence="1">Lacks conserved residue(s) required for the propagation of feature annotation.</text>
</comment>
<feature type="binding site" evidence="1">
    <location>
        <position position="126"/>
    </location>
    <ligand>
        <name>Mg(2+)</name>
        <dbReference type="ChEBI" id="CHEBI:18420"/>
        <label>1</label>
    </ligand>
</feature>
<comment type="caution">
    <text evidence="3">The sequence shown here is derived from an EMBL/GenBank/DDBJ whole genome shotgun (WGS) entry which is preliminary data.</text>
</comment>
<feature type="binding site" evidence="1">
    <location>
        <position position="78"/>
    </location>
    <ligand>
        <name>Mg(2+)</name>
        <dbReference type="ChEBI" id="CHEBI:18420"/>
        <label>3</label>
    </ligand>
</feature>
<dbReference type="SUPFAM" id="SSF55326">
    <property type="entry name" value="PurM N-terminal domain-like"/>
    <property type="match status" value="1"/>
</dbReference>
<dbReference type="GO" id="GO:0009228">
    <property type="term" value="P:thiamine biosynthetic process"/>
    <property type="evidence" value="ECO:0007669"/>
    <property type="project" value="UniProtKB-KW"/>
</dbReference>
<dbReference type="InterPro" id="IPR006283">
    <property type="entry name" value="ThiL-like"/>
</dbReference>
<dbReference type="GO" id="GO:0009030">
    <property type="term" value="F:thiamine-phosphate kinase activity"/>
    <property type="evidence" value="ECO:0007669"/>
    <property type="project" value="UniProtKB-UniRule"/>
</dbReference>
<dbReference type="EMBL" id="QXJK01000005">
    <property type="protein sequence ID" value="RIX34905.1"/>
    <property type="molecule type" value="Genomic_DNA"/>
</dbReference>
<feature type="binding site" evidence="1">
    <location>
        <position position="31"/>
    </location>
    <ligand>
        <name>Mg(2+)</name>
        <dbReference type="ChEBI" id="CHEBI:18420"/>
        <label>3</label>
    </ligand>
</feature>
<feature type="binding site" evidence="1">
    <location>
        <position position="56"/>
    </location>
    <ligand>
        <name>substrate</name>
    </ligand>
</feature>